<feature type="region of interest" description="Disordered" evidence="7">
    <location>
        <begin position="426"/>
        <end position="473"/>
    </location>
</feature>
<dbReference type="FunFam" id="3.40.50.150:FF:000077">
    <property type="entry name" value="HemK methyltransferase family member 2"/>
    <property type="match status" value="1"/>
</dbReference>
<dbReference type="Gene3D" id="3.40.50.150">
    <property type="entry name" value="Vaccinia Virus protein VP39"/>
    <property type="match status" value="1"/>
</dbReference>
<accession>A0A833QYE1</accession>
<evidence type="ECO:0000256" key="2">
    <source>
        <dbReference type="ARBA" id="ARBA00006149"/>
    </source>
</evidence>
<reference evidence="9" key="1">
    <citation type="submission" date="2020-01" db="EMBL/GenBank/DDBJ databases">
        <title>Genome sequence of Kobresia littledalei, the first chromosome-level genome in the family Cyperaceae.</title>
        <authorList>
            <person name="Qu G."/>
        </authorList>
    </citation>
    <scope>NUCLEOTIDE SEQUENCE</scope>
    <source>
        <strain evidence="9">C.B.Clarke</strain>
        <tissue evidence="9">Leaf</tissue>
    </source>
</reference>
<dbReference type="GO" id="GO:0008757">
    <property type="term" value="F:S-adenosylmethionine-dependent methyltransferase activity"/>
    <property type="evidence" value="ECO:0007669"/>
    <property type="project" value="TreeGrafter"/>
</dbReference>
<gene>
    <name evidence="9" type="ORF">FCM35_KLT03305</name>
</gene>
<organism evidence="9 10">
    <name type="scientific">Carex littledalei</name>
    <dbReference type="NCBI Taxonomy" id="544730"/>
    <lineage>
        <taxon>Eukaryota</taxon>
        <taxon>Viridiplantae</taxon>
        <taxon>Streptophyta</taxon>
        <taxon>Embryophyta</taxon>
        <taxon>Tracheophyta</taxon>
        <taxon>Spermatophyta</taxon>
        <taxon>Magnoliopsida</taxon>
        <taxon>Liliopsida</taxon>
        <taxon>Poales</taxon>
        <taxon>Cyperaceae</taxon>
        <taxon>Cyperoideae</taxon>
        <taxon>Cariceae</taxon>
        <taxon>Carex</taxon>
        <taxon>Carex subgen. Euthyceras</taxon>
    </lineage>
</organism>
<evidence type="ECO:0000313" key="10">
    <source>
        <dbReference type="Proteomes" id="UP000623129"/>
    </source>
</evidence>
<evidence type="ECO:0000256" key="5">
    <source>
        <dbReference type="ARBA" id="ARBA00022691"/>
    </source>
</evidence>
<keyword evidence="6" id="KW-0539">Nucleus</keyword>
<dbReference type="Proteomes" id="UP000623129">
    <property type="component" value="Unassembled WGS sequence"/>
</dbReference>
<feature type="compositionally biased region" description="Basic and acidic residues" evidence="7">
    <location>
        <begin position="131"/>
        <end position="151"/>
    </location>
</feature>
<keyword evidence="3 9" id="KW-0489">Methyltransferase</keyword>
<dbReference type="InterPro" id="IPR002052">
    <property type="entry name" value="DNA_methylase_N6_adenine_CS"/>
</dbReference>
<comment type="caution">
    <text evidence="9">The sequence shown here is derived from an EMBL/GenBank/DDBJ whole genome shotgun (WGS) entry which is preliminary data.</text>
</comment>
<dbReference type="AlphaFoldDB" id="A0A833QYE1"/>
<feature type="region of interest" description="Disordered" evidence="7">
    <location>
        <begin position="117"/>
        <end position="158"/>
    </location>
</feature>
<dbReference type="InterPro" id="IPR004557">
    <property type="entry name" value="PrmC-related"/>
</dbReference>
<evidence type="ECO:0000313" key="9">
    <source>
        <dbReference type="EMBL" id="KAF3331899.1"/>
    </source>
</evidence>
<dbReference type="PANTHER" id="PTHR45875">
    <property type="entry name" value="METHYLTRANSFERASE N6AMT1"/>
    <property type="match status" value="1"/>
</dbReference>
<dbReference type="SUPFAM" id="SSF53335">
    <property type="entry name" value="S-adenosyl-L-methionine-dependent methyltransferases"/>
    <property type="match status" value="1"/>
</dbReference>
<feature type="domain" description="Methyltransferase small" evidence="8">
    <location>
        <begin position="221"/>
        <end position="310"/>
    </location>
</feature>
<comment type="subcellular location">
    <subcellularLocation>
        <location evidence="1">Nucleus</location>
    </subcellularLocation>
</comment>
<sequence length="473" mass="52768">MKWLYDANANLLKCEFLHGGPVLDCCFHYDSSRFCAGADHTVRRYAFKCHRKSDKMEGIYSSEASMNAKALKRCVEEKMSVQAGYDQLSAHCAKLERECSLFERDLERLMDSLDESARENEELRAQSVDQSQRRESHLHLAASHKREERVPRQPLPGMEQPLEMELTSPSEETKKLQKKAVITESVPKIAKIQLVSSHPEVYEPCDDSFLLVDALLANRLNLINQNPKFCLEIGCGSGYVITSLALILSQYCPSTQFFATDINLHAAQTTLQTSANHGIHCEVVTTDIASCLQKRLKKSIDVLVVNPPYVPTPEDEVGGVGIVSSWAGGFNGRMVIDRILDVVDELLSTNGLTYMVVLSENDPSEICQVMREKGFGSKIALQRSTEEERLCVIKFWRENEVDGDRSSLNGALARVTTLCEVSVQGKRKTRLTGDSSPTGKAIDFSAGTDLTRPPLSPLSPLRQNSPESRMHKK</sequence>
<dbReference type="InterPro" id="IPR007848">
    <property type="entry name" value="Small_mtfrase_dom"/>
</dbReference>
<evidence type="ECO:0000256" key="1">
    <source>
        <dbReference type="ARBA" id="ARBA00004123"/>
    </source>
</evidence>
<keyword evidence="5" id="KW-0949">S-adenosyl-L-methionine</keyword>
<dbReference type="NCBIfam" id="TIGR00537">
    <property type="entry name" value="hemK_rel_arch"/>
    <property type="match status" value="1"/>
</dbReference>
<dbReference type="OrthoDB" id="406152at2759"/>
<dbReference type="PANTHER" id="PTHR45875:SF1">
    <property type="entry name" value="METHYLTRANSFERASE N6AMT1"/>
    <property type="match status" value="1"/>
</dbReference>
<name>A0A833QYE1_9POAL</name>
<dbReference type="GO" id="GO:0008276">
    <property type="term" value="F:protein methyltransferase activity"/>
    <property type="evidence" value="ECO:0007669"/>
    <property type="project" value="TreeGrafter"/>
</dbReference>
<dbReference type="GO" id="GO:0032259">
    <property type="term" value="P:methylation"/>
    <property type="evidence" value="ECO:0007669"/>
    <property type="project" value="UniProtKB-KW"/>
</dbReference>
<evidence type="ECO:0000256" key="4">
    <source>
        <dbReference type="ARBA" id="ARBA00022679"/>
    </source>
</evidence>
<keyword evidence="4 9" id="KW-0808">Transferase</keyword>
<keyword evidence="10" id="KW-1185">Reference proteome</keyword>
<dbReference type="Pfam" id="PF05175">
    <property type="entry name" value="MTS"/>
    <property type="match status" value="1"/>
</dbReference>
<dbReference type="InterPro" id="IPR052190">
    <property type="entry name" value="Euk-Arch_PrmC-MTase"/>
</dbReference>
<evidence type="ECO:0000259" key="8">
    <source>
        <dbReference type="Pfam" id="PF05175"/>
    </source>
</evidence>
<evidence type="ECO:0000256" key="7">
    <source>
        <dbReference type="SAM" id="MobiDB-lite"/>
    </source>
</evidence>
<dbReference type="GO" id="GO:0005634">
    <property type="term" value="C:nucleus"/>
    <property type="evidence" value="ECO:0007669"/>
    <property type="project" value="UniProtKB-SubCell"/>
</dbReference>
<comment type="similarity">
    <text evidence="2">Belongs to the eukaryotic/archaeal PrmC-related family.</text>
</comment>
<dbReference type="GO" id="GO:0003676">
    <property type="term" value="F:nucleic acid binding"/>
    <property type="evidence" value="ECO:0007669"/>
    <property type="project" value="InterPro"/>
</dbReference>
<proteinExistence type="inferred from homology"/>
<dbReference type="PROSITE" id="PS00092">
    <property type="entry name" value="N6_MTASE"/>
    <property type="match status" value="1"/>
</dbReference>
<protein>
    <submittedName>
        <fullName evidence="9">HemK methyltransferase family member 2</fullName>
    </submittedName>
</protein>
<dbReference type="InterPro" id="IPR029063">
    <property type="entry name" value="SAM-dependent_MTases_sf"/>
</dbReference>
<evidence type="ECO:0000256" key="6">
    <source>
        <dbReference type="ARBA" id="ARBA00023242"/>
    </source>
</evidence>
<evidence type="ECO:0000256" key="3">
    <source>
        <dbReference type="ARBA" id="ARBA00022603"/>
    </source>
</evidence>
<dbReference type="GO" id="GO:0035657">
    <property type="term" value="C:eRF1 methyltransferase complex"/>
    <property type="evidence" value="ECO:0007669"/>
    <property type="project" value="TreeGrafter"/>
</dbReference>
<dbReference type="CDD" id="cd02440">
    <property type="entry name" value="AdoMet_MTases"/>
    <property type="match status" value="1"/>
</dbReference>
<dbReference type="EMBL" id="SWLB01000012">
    <property type="protein sequence ID" value="KAF3331899.1"/>
    <property type="molecule type" value="Genomic_DNA"/>
</dbReference>
<feature type="compositionally biased region" description="Low complexity" evidence="7">
    <location>
        <begin position="450"/>
        <end position="462"/>
    </location>
</feature>